<reference evidence="4 5" key="1">
    <citation type="journal article" date="2018" name="PLoS ONE">
        <title>The draft genome of Kipferlia bialata reveals reductive genome evolution in fornicate parasites.</title>
        <authorList>
            <person name="Tanifuji G."/>
            <person name="Takabayashi S."/>
            <person name="Kume K."/>
            <person name="Takagi M."/>
            <person name="Nakayama T."/>
            <person name="Kamikawa R."/>
            <person name="Inagaki Y."/>
            <person name="Hashimoto T."/>
        </authorList>
    </citation>
    <scope>NUCLEOTIDE SEQUENCE [LARGE SCALE GENOMIC DNA]</scope>
    <source>
        <strain evidence="4">NY0173</strain>
    </source>
</reference>
<evidence type="ECO:0000313" key="4">
    <source>
        <dbReference type="EMBL" id="GIQ86762.1"/>
    </source>
</evidence>
<dbReference type="PANTHER" id="PTHR12970:SF1">
    <property type="entry name" value="PROTEASOME ASSEMBLY CHAPERONE 2"/>
    <property type="match status" value="1"/>
</dbReference>
<dbReference type="Gene3D" id="3.40.50.10900">
    <property type="entry name" value="PAC-like subunit"/>
    <property type="match status" value="1"/>
</dbReference>
<proteinExistence type="inferred from homology"/>
<dbReference type="GO" id="GO:0005634">
    <property type="term" value="C:nucleus"/>
    <property type="evidence" value="ECO:0007669"/>
    <property type="project" value="TreeGrafter"/>
</dbReference>
<dbReference type="GO" id="GO:0043248">
    <property type="term" value="P:proteasome assembly"/>
    <property type="evidence" value="ECO:0007669"/>
    <property type="project" value="TreeGrafter"/>
</dbReference>
<dbReference type="Pfam" id="PF09754">
    <property type="entry name" value="PAC2"/>
    <property type="match status" value="1"/>
</dbReference>
<keyword evidence="2" id="KW-0143">Chaperone</keyword>
<dbReference type="AlphaFoldDB" id="A0A9K3D134"/>
<evidence type="ECO:0000256" key="3">
    <source>
        <dbReference type="ARBA" id="ARBA00025745"/>
    </source>
</evidence>
<sequence>MSASSTCEGEVEREFDGYTAILPTVSAANVAQMAVDMIATLPSFSLHSHLSIPHVVDFVGCDPTACNQDELVGRIGSSLELYVNREDRLVMLQQRAPALNGMSQTLSEECVKYLTDRGVASFLVAVGFDLKERCRSRDFDVPGALPNIGMFCRKESELPFAKPDLPPLTGFPKESQGAEGVFKYMSGVKSAGNAGHICNAVLPMPLCGLCLFVPDGANLDWARMLAQGIAEILGVSGTVRVPLSFGQTTLSDAERSIFA</sequence>
<protein>
    <recommendedName>
        <fullName evidence="1">Proteasome assembly chaperone 2</fullName>
    </recommendedName>
</protein>
<comment type="caution">
    <text evidence="4">The sequence shown here is derived from an EMBL/GenBank/DDBJ whole genome shotgun (WGS) entry which is preliminary data.</text>
</comment>
<dbReference type="InterPro" id="IPR038389">
    <property type="entry name" value="PSMG2_sf"/>
</dbReference>
<keyword evidence="4" id="KW-0647">Proteasome</keyword>
<dbReference type="InterPro" id="IPR016562">
    <property type="entry name" value="Proteasome_assmbl_chp_2_euk"/>
</dbReference>
<name>A0A9K3D134_9EUKA</name>
<dbReference type="InterPro" id="IPR019151">
    <property type="entry name" value="Proteasome_assmbl_chaperone_2"/>
</dbReference>
<evidence type="ECO:0000256" key="1">
    <source>
        <dbReference type="ARBA" id="ARBA00019186"/>
    </source>
</evidence>
<dbReference type="PANTHER" id="PTHR12970">
    <property type="entry name" value="PROTEASOME ASSEMBLY CHAPERONE 2"/>
    <property type="match status" value="1"/>
</dbReference>
<keyword evidence="5" id="KW-1185">Reference proteome</keyword>
<dbReference type="Proteomes" id="UP000265618">
    <property type="component" value="Unassembled WGS sequence"/>
</dbReference>
<gene>
    <name evidence="4" type="ORF">KIPB_008674</name>
</gene>
<evidence type="ECO:0000256" key="2">
    <source>
        <dbReference type="ARBA" id="ARBA00023186"/>
    </source>
</evidence>
<dbReference type="EMBL" id="BDIP01002744">
    <property type="protein sequence ID" value="GIQ86762.1"/>
    <property type="molecule type" value="Genomic_DNA"/>
</dbReference>
<organism evidence="4 5">
    <name type="scientific">Kipferlia bialata</name>
    <dbReference type="NCBI Taxonomy" id="797122"/>
    <lineage>
        <taxon>Eukaryota</taxon>
        <taxon>Metamonada</taxon>
        <taxon>Carpediemonas-like organisms</taxon>
        <taxon>Kipferlia</taxon>
    </lineage>
</organism>
<evidence type="ECO:0000313" key="5">
    <source>
        <dbReference type="Proteomes" id="UP000265618"/>
    </source>
</evidence>
<dbReference type="OrthoDB" id="10260712at2759"/>
<comment type="similarity">
    <text evidence="3">Belongs to the PSMG2 family.</text>
</comment>
<accession>A0A9K3D134</accession>
<dbReference type="GO" id="GO:0000502">
    <property type="term" value="C:proteasome complex"/>
    <property type="evidence" value="ECO:0007669"/>
    <property type="project" value="UniProtKB-KW"/>
</dbReference>
<dbReference type="GO" id="GO:0005829">
    <property type="term" value="C:cytosol"/>
    <property type="evidence" value="ECO:0007669"/>
    <property type="project" value="TreeGrafter"/>
</dbReference>